<dbReference type="HOGENOM" id="CLU_065604_0_0_1"/>
<dbReference type="EMBL" id="CH981530">
    <property type="protein sequence ID" value="EDK46592.1"/>
    <property type="molecule type" value="Genomic_DNA"/>
</dbReference>
<evidence type="ECO:0000313" key="2">
    <source>
        <dbReference type="EMBL" id="EDK46592.1"/>
    </source>
</evidence>
<protein>
    <submittedName>
        <fullName evidence="2">Uncharacterized protein</fullName>
    </submittedName>
</protein>
<dbReference type="GeneID" id="5231243"/>
<dbReference type="Proteomes" id="UP000001996">
    <property type="component" value="Unassembled WGS sequence"/>
</dbReference>
<organism evidence="2 3">
    <name type="scientific">Lodderomyces elongisporus (strain ATCC 11503 / CBS 2605 / JCM 1781 / NBRC 1676 / NRRL YB-4239)</name>
    <name type="common">Yeast</name>
    <name type="synonym">Saccharomyces elongisporus</name>
    <dbReference type="NCBI Taxonomy" id="379508"/>
    <lineage>
        <taxon>Eukaryota</taxon>
        <taxon>Fungi</taxon>
        <taxon>Dikarya</taxon>
        <taxon>Ascomycota</taxon>
        <taxon>Saccharomycotina</taxon>
        <taxon>Pichiomycetes</taxon>
        <taxon>Debaryomycetaceae</taxon>
        <taxon>Candida/Lodderomyces clade</taxon>
        <taxon>Lodderomyces</taxon>
    </lineage>
</organism>
<evidence type="ECO:0000256" key="1">
    <source>
        <dbReference type="SAM" id="MobiDB-lite"/>
    </source>
</evidence>
<proteinExistence type="predicted"/>
<accession>A5E584</accession>
<feature type="region of interest" description="Disordered" evidence="1">
    <location>
        <begin position="177"/>
        <end position="207"/>
    </location>
</feature>
<evidence type="ECO:0000313" key="3">
    <source>
        <dbReference type="Proteomes" id="UP000001996"/>
    </source>
</evidence>
<dbReference type="VEuPathDB" id="FungiDB:LELG_04773"/>
<feature type="compositionally biased region" description="Pro residues" evidence="1">
    <location>
        <begin position="183"/>
        <end position="204"/>
    </location>
</feature>
<sequence>MDNVYTALSATLIAKKRFVVSCQDSNRAIQLFIDVIVRNNGFELPQDYVAIDLLQHQTIAQVVEQLTYISEVDNKLYFKNIIIWQNLQRTPIEFQKQLYKLILQIDNYEMKKAEMIENFPASITIDKENFQQVYKPQLFTIVPFLEFELFDEKLYIYLKEKFWLSINFPTMDHGFATKNSPSPSSPSPSPSPSSTPPLSPPPPQMQIDKRLSNNYETTIVKLREELKSVYMSPDIKRYVYSLVVFVRFHRLASLAPKLVRLPTAAIDYIHDLCKTLIVWDAEFANSAETGEW</sequence>
<dbReference type="OrthoDB" id="5582146at2759"/>
<keyword evidence="3" id="KW-1185">Reference proteome</keyword>
<dbReference type="KEGG" id="lel:PVL30_005506"/>
<dbReference type="AlphaFoldDB" id="A5E584"/>
<feature type="non-terminal residue" evidence="2">
    <location>
        <position position="292"/>
    </location>
</feature>
<name>A5E584_LODEL</name>
<dbReference type="STRING" id="379508.A5E584"/>
<reference evidence="2 3" key="1">
    <citation type="journal article" date="2009" name="Nature">
        <title>Evolution of pathogenicity and sexual reproduction in eight Candida genomes.</title>
        <authorList>
            <person name="Butler G."/>
            <person name="Rasmussen M.D."/>
            <person name="Lin M.F."/>
            <person name="Santos M.A."/>
            <person name="Sakthikumar S."/>
            <person name="Munro C.A."/>
            <person name="Rheinbay E."/>
            <person name="Grabherr M."/>
            <person name="Forche A."/>
            <person name="Reedy J.L."/>
            <person name="Agrafioti I."/>
            <person name="Arnaud M.B."/>
            <person name="Bates S."/>
            <person name="Brown A.J."/>
            <person name="Brunke S."/>
            <person name="Costanzo M.C."/>
            <person name="Fitzpatrick D.A."/>
            <person name="de Groot P.W."/>
            <person name="Harris D."/>
            <person name="Hoyer L.L."/>
            <person name="Hube B."/>
            <person name="Klis F.M."/>
            <person name="Kodira C."/>
            <person name="Lennard N."/>
            <person name="Logue M.E."/>
            <person name="Martin R."/>
            <person name="Neiman A.M."/>
            <person name="Nikolaou E."/>
            <person name="Quail M.A."/>
            <person name="Quinn J."/>
            <person name="Santos M.C."/>
            <person name="Schmitzberger F.F."/>
            <person name="Sherlock G."/>
            <person name="Shah P."/>
            <person name="Silverstein K.A."/>
            <person name="Skrzypek M.S."/>
            <person name="Soll D."/>
            <person name="Staggs R."/>
            <person name="Stansfield I."/>
            <person name="Stumpf M.P."/>
            <person name="Sudbery P.E."/>
            <person name="Srikantha T."/>
            <person name="Zeng Q."/>
            <person name="Berman J."/>
            <person name="Berriman M."/>
            <person name="Heitman J."/>
            <person name="Gow N.A."/>
            <person name="Lorenz M.C."/>
            <person name="Birren B.W."/>
            <person name="Kellis M."/>
            <person name="Cuomo C.A."/>
        </authorList>
    </citation>
    <scope>NUCLEOTIDE SEQUENCE [LARGE SCALE GENOMIC DNA]</scope>
    <source>
        <strain evidence="3">ATCC 11503 / BCRC 21390 / CBS 2605 / JCM 1781 / NBRC 1676 / NRRL YB-4239</strain>
    </source>
</reference>
<gene>
    <name evidence="2" type="ORF">LELG_04773</name>
</gene>
<dbReference type="eggNOG" id="ENOG502QQMN">
    <property type="taxonomic scope" value="Eukaryota"/>
</dbReference>
<dbReference type="OMA" id="GYWLVDW"/>
<dbReference type="InParanoid" id="A5E584"/>